<dbReference type="PANTHER" id="PTHR30126:SF40">
    <property type="entry name" value="HTH-TYPE TRANSCRIPTIONAL REGULATOR GLTR"/>
    <property type="match status" value="1"/>
</dbReference>
<dbReference type="FunFam" id="1.10.10.10:FF:000001">
    <property type="entry name" value="LysR family transcriptional regulator"/>
    <property type="match status" value="1"/>
</dbReference>
<evidence type="ECO:0000259" key="5">
    <source>
        <dbReference type="PROSITE" id="PS50931"/>
    </source>
</evidence>
<reference evidence="6 7" key="1">
    <citation type="submission" date="2018-07" db="EMBL/GenBank/DDBJ databases">
        <title>Complete genome sequence of Psychrobacillus sp. PB01, isolated from iceberg, and comparative genome analysis of Psychrobacillus strains.</title>
        <authorList>
            <person name="Lee P.C."/>
        </authorList>
    </citation>
    <scope>NUCLEOTIDE SEQUENCE [LARGE SCALE GENOMIC DNA]</scope>
    <source>
        <strain evidence="6 7">PB01</strain>
    </source>
</reference>
<evidence type="ECO:0000256" key="1">
    <source>
        <dbReference type="ARBA" id="ARBA00009437"/>
    </source>
</evidence>
<dbReference type="PROSITE" id="PS50931">
    <property type="entry name" value="HTH_LYSR"/>
    <property type="match status" value="1"/>
</dbReference>
<dbReference type="PRINTS" id="PR00039">
    <property type="entry name" value="HTHLYSR"/>
</dbReference>
<dbReference type="KEGG" id="psyo:PB01_08455"/>
<dbReference type="GO" id="GO:0003700">
    <property type="term" value="F:DNA-binding transcription factor activity"/>
    <property type="evidence" value="ECO:0007669"/>
    <property type="project" value="InterPro"/>
</dbReference>
<dbReference type="InterPro" id="IPR036388">
    <property type="entry name" value="WH-like_DNA-bd_sf"/>
</dbReference>
<dbReference type="OrthoDB" id="9785745at2"/>
<dbReference type="PANTHER" id="PTHR30126">
    <property type="entry name" value="HTH-TYPE TRANSCRIPTIONAL REGULATOR"/>
    <property type="match status" value="1"/>
</dbReference>
<dbReference type="SUPFAM" id="SSF46785">
    <property type="entry name" value="Winged helix' DNA-binding domain"/>
    <property type="match status" value="1"/>
</dbReference>
<evidence type="ECO:0000256" key="3">
    <source>
        <dbReference type="ARBA" id="ARBA00023125"/>
    </source>
</evidence>
<dbReference type="RefSeq" id="WP_151699794.1">
    <property type="nucleotide sequence ID" value="NZ_CP031223.1"/>
</dbReference>
<dbReference type="AlphaFoldDB" id="A0A5J6SLI8"/>
<dbReference type="EMBL" id="CP031223">
    <property type="protein sequence ID" value="QFF98860.1"/>
    <property type="molecule type" value="Genomic_DNA"/>
</dbReference>
<evidence type="ECO:0000256" key="4">
    <source>
        <dbReference type="ARBA" id="ARBA00023163"/>
    </source>
</evidence>
<keyword evidence="4" id="KW-0804">Transcription</keyword>
<gene>
    <name evidence="6" type="ORF">PB01_08455</name>
</gene>
<dbReference type="InterPro" id="IPR000847">
    <property type="entry name" value="LysR_HTH_N"/>
</dbReference>
<proteinExistence type="inferred from homology"/>
<evidence type="ECO:0000313" key="6">
    <source>
        <dbReference type="EMBL" id="QFF98860.1"/>
    </source>
</evidence>
<dbReference type="CDD" id="cd05466">
    <property type="entry name" value="PBP2_LTTR_substrate"/>
    <property type="match status" value="1"/>
</dbReference>
<sequence length="296" mass="33705">MELRHLKTFQFAAEYLNFTKAAQQLNFTQPAVTVQIQSLEQELKQQLFIRIGKKTFLTPAGEILKTYTKQLFSIVEEMESSFAELSNTYGNVTIAAGESYCSYYFPYVISEYLKLYPQVQIKLISCNSDEVIKGIESNKYDIGIIRGDLNTNGITNIVIAEEDMVLVVSKELYDMYPEDQLLTEFPLIKYQADGYFESMMSKYFKQSKLSSQNVIEFGSLDAIKKAVLNNIGVALLISDFIKKEISNGDLIPILVTEKKVKVNTSIITMKEKENIGTIQSFIDVIQKNWDSIPTME</sequence>
<name>A0A5J6SLI8_9BACI</name>
<dbReference type="SUPFAM" id="SSF53850">
    <property type="entry name" value="Periplasmic binding protein-like II"/>
    <property type="match status" value="1"/>
</dbReference>
<dbReference type="Gene3D" id="3.40.190.290">
    <property type="match status" value="1"/>
</dbReference>
<keyword evidence="7" id="KW-1185">Reference proteome</keyword>
<accession>A0A5J6SLI8</accession>
<organism evidence="6 7">
    <name type="scientific">Psychrobacillus glaciei</name>
    <dbReference type="NCBI Taxonomy" id="2283160"/>
    <lineage>
        <taxon>Bacteria</taxon>
        <taxon>Bacillati</taxon>
        <taxon>Bacillota</taxon>
        <taxon>Bacilli</taxon>
        <taxon>Bacillales</taxon>
        <taxon>Bacillaceae</taxon>
        <taxon>Psychrobacillus</taxon>
    </lineage>
</organism>
<dbReference type="Pfam" id="PF00126">
    <property type="entry name" value="HTH_1"/>
    <property type="match status" value="1"/>
</dbReference>
<feature type="domain" description="HTH lysR-type" evidence="5">
    <location>
        <begin position="1"/>
        <end position="58"/>
    </location>
</feature>
<evidence type="ECO:0000256" key="2">
    <source>
        <dbReference type="ARBA" id="ARBA00023015"/>
    </source>
</evidence>
<dbReference type="Pfam" id="PF03466">
    <property type="entry name" value="LysR_substrate"/>
    <property type="match status" value="1"/>
</dbReference>
<keyword evidence="3" id="KW-0238">DNA-binding</keyword>
<protein>
    <submittedName>
        <fullName evidence="6">LysR family transcriptional regulator</fullName>
    </submittedName>
</protein>
<dbReference type="Proteomes" id="UP000325517">
    <property type="component" value="Chromosome"/>
</dbReference>
<dbReference type="InterPro" id="IPR036390">
    <property type="entry name" value="WH_DNA-bd_sf"/>
</dbReference>
<keyword evidence="2" id="KW-0805">Transcription regulation</keyword>
<dbReference type="Gene3D" id="1.10.10.10">
    <property type="entry name" value="Winged helix-like DNA-binding domain superfamily/Winged helix DNA-binding domain"/>
    <property type="match status" value="1"/>
</dbReference>
<dbReference type="GO" id="GO:0000976">
    <property type="term" value="F:transcription cis-regulatory region binding"/>
    <property type="evidence" value="ECO:0007669"/>
    <property type="project" value="TreeGrafter"/>
</dbReference>
<comment type="similarity">
    <text evidence="1">Belongs to the LysR transcriptional regulatory family.</text>
</comment>
<evidence type="ECO:0000313" key="7">
    <source>
        <dbReference type="Proteomes" id="UP000325517"/>
    </source>
</evidence>
<dbReference type="InterPro" id="IPR005119">
    <property type="entry name" value="LysR_subst-bd"/>
</dbReference>